<dbReference type="PANTHER" id="PTHR20884">
    <property type="entry name" value="GDP-D-GLUCOSE PHOSPHORYLASE 1"/>
    <property type="match status" value="1"/>
</dbReference>
<gene>
    <name evidence="2" type="ORF">DFR30_0445</name>
</gene>
<dbReference type="GO" id="GO:0000166">
    <property type="term" value="F:nucleotide binding"/>
    <property type="evidence" value="ECO:0007669"/>
    <property type="project" value="UniProtKB-KW"/>
</dbReference>
<keyword evidence="3" id="KW-1185">Reference proteome</keyword>
<dbReference type="GO" id="GO:0016787">
    <property type="term" value="F:hydrolase activity"/>
    <property type="evidence" value="ECO:0007669"/>
    <property type="project" value="UniProtKB-KW"/>
</dbReference>
<dbReference type="OrthoDB" id="8566506at2"/>
<accession>A0A4R1H677</accession>
<dbReference type="Pfam" id="PF26217">
    <property type="entry name" value="GDPGP1_N"/>
    <property type="match status" value="1"/>
</dbReference>
<dbReference type="EMBL" id="SMFX01000001">
    <property type="protein sequence ID" value="TCK17224.1"/>
    <property type="molecule type" value="Genomic_DNA"/>
</dbReference>
<evidence type="ECO:0000313" key="2">
    <source>
        <dbReference type="EMBL" id="TCK17224.1"/>
    </source>
</evidence>
<proteinExistence type="predicted"/>
<evidence type="ECO:0000313" key="3">
    <source>
        <dbReference type="Proteomes" id="UP000295707"/>
    </source>
</evidence>
<dbReference type="InterPro" id="IPR058866">
    <property type="entry name" value="GDPGP1_N"/>
</dbReference>
<dbReference type="RefSeq" id="WP_132971111.1">
    <property type="nucleotide sequence ID" value="NZ_SMFX01000001.1"/>
</dbReference>
<feature type="domain" description="GDPGP1-like N-terminal" evidence="1">
    <location>
        <begin position="113"/>
        <end position="235"/>
    </location>
</feature>
<dbReference type="GO" id="GO:0005737">
    <property type="term" value="C:cytoplasm"/>
    <property type="evidence" value="ECO:0007669"/>
    <property type="project" value="UniProtKB-SubCell"/>
</dbReference>
<dbReference type="AlphaFoldDB" id="A0A4R1H677"/>
<evidence type="ECO:0000259" key="1">
    <source>
        <dbReference type="Pfam" id="PF26217"/>
    </source>
</evidence>
<reference evidence="2 3" key="1">
    <citation type="submission" date="2019-03" db="EMBL/GenBank/DDBJ databases">
        <title>Genomic Encyclopedia of Type Strains, Phase IV (KMG-IV): sequencing the most valuable type-strain genomes for metagenomic binning, comparative biology and taxonomic classification.</title>
        <authorList>
            <person name="Goeker M."/>
        </authorList>
    </citation>
    <scope>NUCLEOTIDE SEQUENCE [LARGE SCALE GENOMIC DNA]</scope>
    <source>
        <strain evidence="2 3">DSM 19610</strain>
    </source>
</reference>
<dbReference type="GO" id="GO:0006006">
    <property type="term" value="P:glucose metabolic process"/>
    <property type="evidence" value="ECO:0007669"/>
    <property type="project" value="TreeGrafter"/>
</dbReference>
<protein>
    <recommendedName>
        <fullName evidence="1">GDPGP1-like N-terminal domain-containing protein</fullName>
    </recommendedName>
</protein>
<dbReference type="InterPro" id="IPR026506">
    <property type="entry name" value="GDPGP"/>
</dbReference>
<dbReference type="Proteomes" id="UP000295707">
    <property type="component" value="Unassembled WGS sequence"/>
</dbReference>
<dbReference type="GO" id="GO:0080048">
    <property type="term" value="F:GDP-D-glucose phosphorylase activity"/>
    <property type="evidence" value="ECO:0007669"/>
    <property type="project" value="InterPro"/>
</dbReference>
<name>A0A4R1H677_9GAMM</name>
<sequence length="350" mass="39989">MVDKSGLETLFTSEEALRSHFESGLERLLDCGGMNLFILVVANASFDARLWSTLEPGLCAQYNTLLTNLQGALTRGQRIEEADDDLLVFLKISTIGMKALKLTEQRDEGPWEVQFNQLRAFRPLRNSQRPMTSIQSPFDAAAFNFNKPFIQQEALASGDLLGHHIDLYYNKYPFVEMHSLLVPDRQQCLSQYLFEDMHYFVWQLVEYLSGTLPGVRVGYNALGAFASVNHLHLQLFVRNKLLPVEQSLWAHNGGAQNYPAECRVFNDPQSAWNEIAELHRQNEAYNLLYAPGRLYCMPRRKQGEFELPDWSSGFSWYELCGGMITFNHQDWAALDEAGIVADLARARRPR</sequence>
<comment type="caution">
    <text evidence="2">The sequence shown here is derived from an EMBL/GenBank/DDBJ whole genome shotgun (WGS) entry which is preliminary data.</text>
</comment>
<dbReference type="PANTHER" id="PTHR20884:SF8">
    <property type="entry name" value="GDP-D-GLUCOSE PHOSPHORYLASE 1"/>
    <property type="match status" value="1"/>
</dbReference>
<dbReference type="GO" id="GO:0005085">
    <property type="term" value="F:guanyl-nucleotide exchange factor activity"/>
    <property type="evidence" value="ECO:0007669"/>
    <property type="project" value="UniProtKB-KW"/>
</dbReference>
<organism evidence="2 3">
    <name type="scientific">Thiogranum longum</name>
    <dbReference type="NCBI Taxonomy" id="1537524"/>
    <lineage>
        <taxon>Bacteria</taxon>
        <taxon>Pseudomonadati</taxon>
        <taxon>Pseudomonadota</taxon>
        <taxon>Gammaproteobacteria</taxon>
        <taxon>Chromatiales</taxon>
        <taxon>Ectothiorhodospiraceae</taxon>
        <taxon>Thiogranum</taxon>
    </lineage>
</organism>